<keyword evidence="1" id="KW-0812">Transmembrane</keyword>
<dbReference type="NCBIfam" id="NF037970">
    <property type="entry name" value="vanZ_1"/>
    <property type="match status" value="1"/>
</dbReference>
<evidence type="ECO:0000313" key="3">
    <source>
        <dbReference type="EMBL" id="MDZ5711378.1"/>
    </source>
</evidence>
<keyword evidence="4" id="KW-1185">Reference proteome</keyword>
<sequence length="136" mass="15165">MKKLMLTVWMLLICIGVFTGDVGALLSRGQVSFNINPAPSGNMYFQLYPLFHASFFEMTGHFFMFSVLTYLVYINFKQLHLTFLIALIFAVTTELLQPFFGRGADLYDLLANMIGIFLVVFLIAAEAGTDPASSGE</sequence>
<dbReference type="RefSeq" id="WP_322420384.1">
    <property type="nucleotide sequence ID" value="NZ_JAXQNN010000001.1"/>
</dbReference>
<dbReference type="Proteomes" id="UP001292084">
    <property type="component" value="Unassembled WGS sequence"/>
</dbReference>
<protein>
    <submittedName>
        <fullName evidence="3">VanZ family protein</fullName>
    </submittedName>
</protein>
<feature type="domain" description="VanZ-like" evidence="2">
    <location>
        <begin position="6"/>
        <end position="123"/>
    </location>
</feature>
<keyword evidence="1" id="KW-0472">Membrane</keyword>
<proteinExistence type="predicted"/>
<dbReference type="Pfam" id="PF04892">
    <property type="entry name" value="VanZ"/>
    <property type="match status" value="1"/>
</dbReference>
<comment type="caution">
    <text evidence="3">The sequence shown here is derived from an EMBL/GenBank/DDBJ whole genome shotgun (WGS) entry which is preliminary data.</text>
</comment>
<keyword evidence="1" id="KW-1133">Transmembrane helix</keyword>
<dbReference type="EMBL" id="JAXQNN010000001">
    <property type="protein sequence ID" value="MDZ5711378.1"/>
    <property type="molecule type" value="Genomic_DNA"/>
</dbReference>
<name>A0ABU5KJH8_9BACL</name>
<gene>
    <name evidence="3" type="ORF">UFB30_04040</name>
</gene>
<evidence type="ECO:0000256" key="1">
    <source>
        <dbReference type="SAM" id="Phobius"/>
    </source>
</evidence>
<organism evidence="3 4">
    <name type="scientific">Jeotgalibacillus haloalkalitolerans</name>
    <dbReference type="NCBI Taxonomy" id="3104292"/>
    <lineage>
        <taxon>Bacteria</taxon>
        <taxon>Bacillati</taxon>
        <taxon>Bacillota</taxon>
        <taxon>Bacilli</taxon>
        <taxon>Bacillales</taxon>
        <taxon>Caryophanaceae</taxon>
        <taxon>Jeotgalibacillus</taxon>
    </lineage>
</organism>
<dbReference type="InterPro" id="IPR006976">
    <property type="entry name" value="VanZ-like"/>
</dbReference>
<feature type="transmembrane region" description="Helical" evidence="1">
    <location>
        <begin position="53"/>
        <end position="74"/>
    </location>
</feature>
<feature type="transmembrane region" description="Helical" evidence="1">
    <location>
        <begin position="106"/>
        <end position="125"/>
    </location>
</feature>
<evidence type="ECO:0000259" key="2">
    <source>
        <dbReference type="Pfam" id="PF04892"/>
    </source>
</evidence>
<reference evidence="3 4" key="1">
    <citation type="submission" date="2023-12" db="EMBL/GenBank/DDBJ databases">
        <title>Jeotgalibacillus haloalkaliphilus sp. nov., a novel salt-tolerant bacteria, isolated from the estuary of the Fenhe River into the Yellow River.</title>
        <authorList>
            <person name="Li Y."/>
        </authorList>
    </citation>
    <scope>NUCLEOTIDE SEQUENCE [LARGE SCALE GENOMIC DNA]</scope>
    <source>
        <strain evidence="3 4">HH7-29</strain>
    </source>
</reference>
<accession>A0ABU5KJH8</accession>
<evidence type="ECO:0000313" key="4">
    <source>
        <dbReference type="Proteomes" id="UP001292084"/>
    </source>
</evidence>
<feature type="transmembrane region" description="Helical" evidence="1">
    <location>
        <begin position="81"/>
        <end position="100"/>
    </location>
</feature>